<evidence type="ECO:0000313" key="2">
    <source>
        <dbReference type="Proteomes" id="UP000601435"/>
    </source>
</evidence>
<comment type="caution">
    <text evidence="1">The sequence shown here is derived from an EMBL/GenBank/DDBJ whole genome shotgun (WGS) entry which is preliminary data.</text>
</comment>
<sequence length="377" mass="42820">MTDEPYDLLADWEEMRQRHAQECFAFVRIHQERCLKMYDEEVSCEALQRKLGDKVVAWLAQHGYNDAGIVESMVHKSKQFVDSLVRLERPKVQNRIDKDKELKQKRDQALLDATCKWESLDVKDVLSPALLELARQRRVTGETSHQDYFKCSAVANSEAKAQAVTAAGTCDGQISLEASSYVYSQGEPFTFQVARHIPSHQKCTFIIRALELVMDACVVSFNGKVYESQDGVATGLGVAGQVANIYLSSLDNFLMQSCDNCLQFLRRYIDDLLLLWSGSALELSAIANSWHPSLKFDLSGDGNVHFLDVALHIEQNKNSSAVDVKRSLAAFKLRLRDRGFSIAAFERIVKRYQDRIAAKQRDRNMVRQVFLKVPFNK</sequence>
<dbReference type="PANTHER" id="PTHR21301:SF12">
    <property type="match status" value="1"/>
</dbReference>
<accession>A0A813A9X0</accession>
<evidence type="ECO:0000313" key="1">
    <source>
        <dbReference type="EMBL" id="CAE7856385.1"/>
    </source>
</evidence>
<name>A0A813A9X0_9DINO</name>
<dbReference type="OrthoDB" id="420486at2759"/>
<protein>
    <recommendedName>
        <fullName evidence="3">Reverse transcriptase domain-containing protein</fullName>
    </recommendedName>
</protein>
<evidence type="ECO:0008006" key="3">
    <source>
        <dbReference type="Google" id="ProtNLM"/>
    </source>
</evidence>
<feature type="non-terminal residue" evidence="1">
    <location>
        <position position="1"/>
    </location>
</feature>
<dbReference type="AlphaFoldDB" id="A0A813A9X0"/>
<gene>
    <name evidence="1" type="ORF">SNEC2469_LOCUS26905</name>
</gene>
<reference evidence="1" key="1">
    <citation type="submission" date="2021-02" db="EMBL/GenBank/DDBJ databases">
        <authorList>
            <person name="Dougan E. K."/>
            <person name="Rhodes N."/>
            <person name="Thang M."/>
            <person name="Chan C."/>
        </authorList>
    </citation>
    <scope>NUCLEOTIDE SEQUENCE</scope>
</reference>
<dbReference type="Proteomes" id="UP000601435">
    <property type="component" value="Unassembled WGS sequence"/>
</dbReference>
<dbReference type="PANTHER" id="PTHR21301">
    <property type="entry name" value="REVERSE TRANSCRIPTASE"/>
    <property type="match status" value="1"/>
</dbReference>
<dbReference type="EMBL" id="CAJNJA010055724">
    <property type="protein sequence ID" value="CAE7856385.1"/>
    <property type="molecule type" value="Genomic_DNA"/>
</dbReference>
<keyword evidence="2" id="KW-1185">Reference proteome</keyword>
<proteinExistence type="predicted"/>
<organism evidence="1 2">
    <name type="scientific">Symbiodinium necroappetens</name>
    <dbReference type="NCBI Taxonomy" id="1628268"/>
    <lineage>
        <taxon>Eukaryota</taxon>
        <taxon>Sar</taxon>
        <taxon>Alveolata</taxon>
        <taxon>Dinophyceae</taxon>
        <taxon>Suessiales</taxon>
        <taxon>Symbiodiniaceae</taxon>
        <taxon>Symbiodinium</taxon>
    </lineage>
</organism>